<comment type="function">
    <text evidence="9">Catalyzes the reversible interconversion of serine and glycine with tetrahydrofolate (THF) serving as the one-carbon carrier. This reaction serves as the major source of one-carbon groups required for the biosynthesis of purines, thymidylate, methionine, and other important biomolecules. Also exhibits THF-independent aldolase activity toward beta-hydroxyamino acids, producing glycine and aldehydes, via a retro-aldol mechanism.</text>
</comment>
<proteinExistence type="inferred from homology"/>
<evidence type="ECO:0000256" key="5">
    <source>
        <dbReference type="ARBA" id="ARBA00022490"/>
    </source>
</evidence>
<dbReference type="CDD" id="cd00378">
    <property type="entry name" value="SHMT"/>
    <property type="match status" value="1"/>
</dbReference>
<evidence type="ECO:0000256" key="7">
    <source>
        <dbReference type="ARBA" id="ARBA00022679"/>
    </source>
</evidence>
<dbReference type="InterPro" id="IPR015421">
    <property type="entry name" value="PyrdxlP-dep_Trfase_major"/>
</dbReference>
<comment type="subcellular location">
    <subcellularLocation>
        <location evidence="2 9">Cytoplasm</location>
    </subcellularLocation>
</comment>
<organism evidence="12 13">
    <name type="scientific">Candidatus Gottesmanbacteria bacterium RBG_16_37_8</name>
    <dbReference type="NCBI Taxonomy" id="1798371"/>
    <lineage>
        <taxon>Bacteria</taxon>
        <taxon>Candidatus Gottesmaniibacteriota</taxon>
    </lineage>
</organism>
<dbReference type="InterPro" id="IPR015424">
    <property type="entry name" value="PyrdxlP-dep_Trfase"/>
</dbReference>
<feature type="site" description="Plays an important role in substrate specificity" evidence="9">
    <location>
        <position position="225"/>
    </location>
</feature>
<dbReference type="HAMAP" id="MF_00051">
    <property type="entry name" value="SHMT"/>
    <property type="match status" value="1"/>
</dbReference>
<dbReference type="InterPro" id="IPR001085">
    <property type="entry name" value="Ser_HO-MeTrfase"/>
</dbReference>
<reference evidence="12 13" key="1">
    <citation type="journal article" date="2016" name="Nat. Commun.">
        <title>Thousands of microbial genomes shed light on interconnected biogeochemical processes in an aquifer system.</title>
        <authorList>
            <person name="Anantharaman K."/>
            <person name="Brown C.T."/>
            <person name="Hug L.A."/>
            <person name="Sharon I."/>
            <person name="Castelle C.J."/>
            <person name="Probst A.J."/>
            <person name="Thomas B.C."/>
            <person name="Singh A."/>
            <person name="Wilkins M.J."/>
            <person name="Karaoz U."/>
            <person name="Brodie E.L."/>
            <person name="Williams K.H."/>
            <person name="Hubbard S.S."/>
            <person name="Banfield J.F."/>
        </authorList>
    </citation>
    <scope>NUCLEOTIDE SEQUENCE [LARGE SCALE GENOMIC DNA]</scope>
</reference>
<evidence type="ECO:0000313" key="12">
    <source>
        <dbReference type="EMBL" id="OGG04507.1"/>
    </source>
</evidence>
<dbReference type="GO" id="GO:0005829">
    <property type="term" value="C:cytosol"/>
    <property type="evidence" value="ECO:0007669"/>
    <property type="project" value="TreeGrafter"/>
</dbReference>
<dbReference type="GO" id="GO:0035999">
    <property type="term" value="P:tetrahydrofolate interconversion"/>
    <property type="evidence" value="ECO:0007669"/>
    <property type="project" value="UniProtKB-UniRule"/>
</dbReference>
<keyword evidence="8 9" id="KW-0663">Pyridoxal phosphate</keyword>
<dbReference type="EC" id="2.1.2.1" evidence="9"/>
<dbReference type="STRING" id="1798371.A2W14_06840"/>
<keyword evidence="6 9" id="KW-0554">One-carbon metabolism</keyword>
<dbReference type="Pfam" id="PF00464">
    <property type="entry name" value="SHMT"/>
    <property type="match status" value="1"/>
</dbReference>
<dbReference type="GO" id="GO:0030170">
    <property type="term" value="F:pyridoxal phosphate binding"/>
    <property type="evidence" value="ECO:0007669"/>
    <property type="project" value="UniProtKB-UniRule"/>
</dbReference>
<accession>A0A1F5YX23</accession>
<evidence type="ECO:0000256" key="4">
    <source>
        <dbReference type="ARBA" id="ARBA00011738"/>
    </source>
</evidence>
<sequence length="444" mass="49363">MKFIKKTDPQIAELINLENKRQKEVLEMIPSENYTSDAVLGALGSTLTNKYSEGYPGHRYYQGNKYIDEIETLAIERCKKLFNVPHANVQPYSGSPANTAVYFALLNPGDKIMGLKLSGGGHLTHGHPNVTFSGKYFTSVQFNVEPDGWLDMEKVALLAKKEKPKMLVVGTTAYPRFFDWKKWRQIADSVGALLLADIAHVAGLVVGGAYPSPVPYVDIVMFTTHKTIRGPRGAVLMVTDRGLKRDPDMGKKIDRAVFPGLSGGPHDNVTAAMAVCFKEAGTAAFKKYAKQIVKNAKTLSETLIKNGLKLTTDGTDSHLIVIDLRPQQVIGNIVAEALEAVNIVVNYNTVPHDQNPPMYPSGVRLGTPIVTTRGMKEKEMKQIGKWIVDVIKEVAHYRLPAEKEERAKFVKKVKVELWKNKKLGEIRKEIKKFAVKFPIFVGFE</sequence>
<comment type="caution">
    <text evidence="9">Lacks conserved residue(s) required for the propagation of feature annotation.</text>
</comment>
<dbReference type="InterPro" id="IPR039429">
    <property type="entry name" value="SHMT-like_dom"/>
</dbReference>
<feature type="binding site" evidence="9">
    <location>
        <begin position="121"/>
        <end position="123"/>
    </location>
    <ligand>
        <name>(6S)-5,6,7,8-tetrahydrofolate</name>
        <dbReference type="ChEBI" id="CHEBI:57453"/>
    </ligand>
</feature>
<keyword evidence="9" id="KW-0028">Amino-acid biosynthesis</keyword>
<evidence type="ECO:0000256" key="8">
    <source>
        <dbReference type="ARBA" id="ARBA00022898"/>
    </source>
</evidence>
<evidence type="ECO:0000256" key="6">
    <source>
        <dbReference type="ARBA" id="ARBA00022563"/>
    </source>
</evidence>
<comment type="subunit">
    <text evidence="4 9">Homodimer.</text>
</comment>
<comment type="pathway">
    <text evidence="9">One-carbon metabolism; tetrahydrofolate interconversion.</text>
</comment>
<dbReference type="NCBIfam" id="NF000586">
    <property type="entry name" value="PRK00011.1"/>
    <property type="match status" value="1"/>
</dbReference>
<feature type="modified residue" description="N6-(pyridoxal phosphate)lysine" evidence="9 10">
    <location>
        <position position="226"/>
    </location>
</feature>
<evidence type="ECO:0000256" key="2">
    <source>
        <dbReference type="ARBA" id="ARBA00004496"/>
    </source>
</evidence>
<evidence type="ECO:0000256" key="3">
    <source>
        <dbReference type="ARBA" id="ARBA00006376"/>
    </source>
</evidence>
<protein>
    <recommendedName>
        <fullName evidence="9">Serine hydroxymethyltransferase</fullName>
        <shortName evidence="9">SHMT</shortName>
        <shortName evidence="9">Serine methylase</shortName>
        <ecNumber evidence="9">2.1.2.1</ecNumber>
    </recommendedName>
</protein>
<dbReference type="GO" id="GO:0004372">
    <property type="term" value="F:glycine hydroxymethyltransferase activity"/>
    <property type="evidence" value="ECO:0007669"/>
    <property type="project" value="UniProtKB-UniRule"/>
</dbReference>
<name>A0A1F5YX23_9BACT</name>
<dbReference type="GO" id="GO:0019264">
    <property type="term" value="P:glycine biosynthetic process from serine"/>
    <property type="evidence" value="ECO:0007669"/>
    <property type="project" value="UniProtKB-UniRule"/>
</dbReference>
<comment type="cofactor">
    <cofactor evidence="1 9 10">
        <name>pyridoxal 5'-phosphate</name>
        <dbReference type="ChEBI" id="CHEBI:597326"/>
    </cofactor>
</comment>
<comment type="caution">
    <text evidence="12">The sequence shown here is derived from an EMBL/GenBank/DDBJ whole genome shotgun (WGS) entry which is preliminary data.</text>
</comment>
<dbReference type="UniPathway" id="UPA00288">
    <property type="reaction ID" value="UER01023"/>
</dbReference>
<evidence type="ECO:0000259" key="11">
    <source>
        <dbReference type="Pfam" id="PF00464"/>
    </source>
</evidence>
<dbReference type="PIRSF" id="PIRSF000412">
    <property type="entry name" value="SHMT"/>
    <property type="match status" value="1"/>
</dbReference>
<evidence type="ECO:0000256" key="9">
    <source>
        <dbReference type="HAMAP-Rule" id="MF_00051"/>
    </source>
</evidence>
<feature type="binding site" evidence="9">
    <location>
        <position position="117"/>
    </location>
    <ligand>
        <name>(6S)-5,6,7,8-tetrahydrofolate</name>
        <dbReference type="ChEBI" id="CHEBI:57453"/>
    </ligand>
</feature>
<evidence type="ECO:0000313" key="13">
    <source>
        <dbReference type="Proteomes" id="UP000176665"/>
    </source>
</evidence>
<dbReference type="SUPFAM" id="SSF53383">
    <property type="entry name" value="PLP-dependent transferases"/>
    <property type="match status" value="1"/>
</dbReference>
<dbReference type="EMBL" id="MFJA01000001">
    <property type="protein sequence ID" value="OGG04507.1"/>
    <property type="molecule type" value="Genomic_DNA"/>
</dbReference>
<dbReference type="Proteomes" id="UP000176665">
    <property type="component" value="Unassembled WGS sequence"/>
</dbReference>
<dbReference type="InterPro" id="IPR015422">
    <property type="entry name" value="PyrdxlP-dep_Trfase_small"/>
</dbReference>
<evidence type="ECO:0000256" key="10">
    <source>
        <dbReference type="PIRSR" id="PIRSR000412-50"/>
    </source>
</evidence>
<dbReference type="PANTHER" id="PTHR11680">
    <property type="entry name" value="SERINE HYDROXYMETHYLTRANSFERASE"/>
    <property type="match status" value="1"/>
</dbReference>
<dbReference type="PANTHER" id="PTHR11680:SF35">
    <property type="entry name" value="SERINE HYDROXYMETHYLTRANSFERASE 1"/>
    <property type="match status" value="1"/>
</dbReference>
<keyword evidence="7 9" id="KW-0808">Transferase</keyword>
<dbReference type="FunFam" id="3.40.640.10:FF:000001">
    <property type="entry name" value="Serine hydroxymethyltransferase"/>
    <property type="match status" value="1"/>
</dbReference>
<dbReference type="InterPro" id="IPR049943">
    <property type="entry name" value="Ser_HO-MeTrfase-like"/>
</dbReference>
<evidence type="ECO:0000256" key="1">
    <source>
        <dbReference type="ARBA" id="ARBA00001933"/>
    </source>
</evidence>
<feature type="domain" description="Serine hydroxymethyltransferase-like" evidence="11">
    <location>
        <begin position="4"/>
        <end position="387"/>
    </location>
</feature>
<keyword evidence="5 9" id="KW-0963">Cytoplasm</keyword>
<gene>
    <name evidence="9" type="primary">glyA</name>
    <name evidence="12" type="ORF">A2W14_06840</name>
</gene>
<dbReference type="AlphaFoldDB" id="A0A1F5YX23"/>
<dbReference type="Gene3D" id="3.40.640.10">
    <property type="entry name" value="Type I PLP-dependent aspartate aminotransferase-like (Major domain)"/>
    <property type="match status" value="1"/>
</dbReference>
<comment type="catalytic activity">
    <reaction evidence="9">
        <text>(6R)-5,10-methylene-5,6,7,8-tetrahydrofolate + glycine + H2O = (6S)-5,6,7,8-tetrahydrofolate + L-serine</text>
        <dbReference type="Rhea" id="RHEA:15481"/>
        <dbReference type="ChEBI" id="CHEBI:15377"/>
        <dbReference type="ChEBI" id="CHEBI:15636"/>
        <dbReference type="ChEBI" id="CHEBI:33384"/>
        <dbReference type="ChEBI" id="CHEBI:57305"/>
        <dbReference type="ChEBI" id="CHEBI:57453"/>
        <dbReference type="EC" id="2.1.2.1"/>
    </reaction>
</comment>
<comment type="pathway">
    <text evidence="9">Amino-acid biosynthesis; glycine biosynthesis; glycine from L-serine: step 1/1.</text>
</comment>
<dbReference type="Gene3D" id="3.90.1150.10">
    <property type="entry name" value="Aspartate Aminotransferase, domain 1"/>
    <property type="match status" value="1"/>
</dbReference>
<comment type="similarity">
    <text evidence="3 9">Belongs to the SHMT family.</text>
</comment>
<dbReference type="UniPathway" id="UPA00193"/>